<organism evidence="1 2">
    <name type="scientific">Dermacentor silvarum</name>
    <name type="common">Tick</name>
    <dbReference type="NCBI Taxonomy" id="543639"/>
    <lineage>
        <taxon>Eukaryota</taxon>
        <taxon>Metazoa</taxon>
        <taxon>Ecdysozoa</taxon>
        <taxon>Arthropoda</taxon>
        <taxon>Chelicerata</taxon>
        <taxon>Arachnida</taxon>
        <taxon>Acari</taxon>
        <taxon>Parasitiformes</taxon>
        <taxon>Ixodida</taxon>
        <taxon>Ixodoidea</taxon>
        <taxon>Ixodidae</taxon>
        <taxon>Rhipicephalinae</taxon>
        <taxon>Dermacentor</taxon>
    </lineage>
</organism>
<gene>
    <name evidence="1" type="ORF">HPB49_024187</name>
</gene>
<proteinExistence type="predicted"/>
<accession>A0ACB8C5Z7</accession>
<keyword evidence="2" id="KW-1185">Reference proteome</keyword>
<comment type="caution">
    <text evidence="1">The sequence shown here is derived from an EMBL/GenBank/DDBJ whole genome shotgun (WGS) entry which is preliminary data.</text>
</comment>
<sequence>MHLDIISFVIVYDDDDTVKRQRDAHIAGGQFFAQKMRNTKSLTMIDPLQQHYGRWMGLMLSLTAASADIFWTAATFTTLGQIGNTMLGVDATGFILSTAVATFTYTGMGGLYSVAYTDILQLAVTFLGMWTCVIFCATSKAAGLVGPPLNQWQGPSRGAGFLQMIDHFIMSVCGGIPWQVYFQRVLASKTVFDAKILSFMTALGCLAVSVPAVVIGGIAKNANFTAAGYDGPYNLRASDRTHVLAMAMQWLCPGMVSVFGLNAMIAAIMSSADSSMLSAATVITRNVYHYVIRPAATDMEITVVLRTMVCLLGTLSALLALSVTSVMDLWMAASDVVFVLIFPQLVSLFYLSKLTNSYGAFAGAVLRGLCGERSLGIPVVLQLPMYDSAGGEQRFPFRTLCMLTNLSTMMITSHVARVCFDRGWLPGWLDVCGCFSGARRQRAASFFETRVSVFSSPEGPTSKRAEPHAEGAATPTSPENVEEHLSSPSSNEAKDHPTMTTEAKDQPSHVIKAKVPPPTQTTTAKGHAMRRKSSVSAKKKRCASKPEVESGTAKRGDGTVAEDGAAETSP</sequence>
<dbReference type="EMBL" id="CM023478">
    <property type="protein sequence ID" value="KAH7934268.1"/>
    <property type="molecule type" value="Genomic_DNA"/>
</dbReference>
<dbReference type="Proteomes" id="UP000821865">
    <property type="component" value="Chromosome 9"/>
</dbReference>
<protein>
    <submittedName>
        <fullName evidence="1">Uncharacterized protein</fullName>
    </submittedName>
</protein>
<evidence type="ECO:0000313" key="2">
    <source>
        <dbReference type="Proteomes" id="UP000821865"/>
    </source>
</evidence>
<name>A0ACB8C5Z7_DERSI</name>
<reference evidence="1" key="1">
    <citation type="submission" date="2020-05" db="EMBL/GenBank/DDBJ databases">
        <title>Large-scale comparative analyses of tick genomes elucidate their genetic diversity and vector capacities.</title>
        <authorList>
            <person name="Jia N."/>
            <person name="Wang J."/>
            <person name="Shi W."/>
            <person name="Du L."/>
            <person name="Sun Y."/>
            <person name="Zhan W."/>
            <person name="Jiang J."/>
            <person name="Wang Q."/>
            <person name="Zhang B."/>
            <person name="Ji P."/>
            <person name="Sakyi L.B."/>
            <person name="Cui X."/>
            <person name="Yuan T."/>
            <person name="Jiang B."/>
            <person name="Yang W."/>
            <person name="Lam T.T.-Y."/>
            <person name="Chang Q."/>
            <person name="Ding S."/>
            <person name="Wang X."/>
            <person name="Zhu J."/>
            <person name="Ruan X."/>
            <person name="Zhao L."/>
            <person name="Wei J."/>
            <person name="Que T."/>
            <person name="Du C."/>
            <person name="Cheng J."/>
            <person name="Dai P."/>
            <person name="Han X."/>
            <person name="Huang E."/>
            <person name="Gao Y."/>
            <person name="Liu J."/>
            <person name="Shao H."/>
            <person name="Ye R."/>
            <person name="Li L."/>
            <person name="Wei W."/>
            <person name="Wang X."/>
            <person name="Wang C."/>
            <person name="Yang T."/>
            <person name="Huo Q."/>
            <person name="Li W."/>
            <person name="Guo W."/>
            <person name="Chen H."/>
            <person name="Zhou L."/>
            <person name="Ni X."/>
            <person name="Tian J."/>
            <person name="Zhou Y."/>
            <person name="Sheng Y."/>
            <person name="Liu T."/>
            <person name="Pan Y."/>
            <person name="Xia L."/>
            <person name="Li J."/>
            <person name="Zhao F."/>
            <person name="Cao W."/>
        </authorList>
    </citation>
    <scope>NUCLEOTIDE SEQUENCE</scope>
    <source>
        <strain evidence="1">Dsil-2018</strain>
    </source>
</reference>
<evidence type="ECO:0000313" key="1">
    <source>
        <dbReference type="EMBL" id="KAH7934268.1"/>
    </source>
</evidence>